<accession>D3FCX3</accession>
<dbReference type="InterPro" id="IPR016187">
    <property type="entry name" value="CTDL_fold"/>
</dbReference>
<reference evidence="3" key="2">
    <citation type="submission" date="2010-01" db="EMBL/GenBank/DDBJ databases">
        <title>The complete genome of Conexibacter woesei DSM 14684.</title>
        <authorList>
            <consortium name="US DOE Joint Genome Institute (JGI-PGF)"/>
            <person name="Lucas S."/>
            <person name="Copeland A."/>
            <person name="Lapidus A."/>
            <person name="Glavina del Rio T."/>
            <person name="Dalin E."/>
            <person name="Tice H."/>
            <person name="Bruce D."/>
            <person name="Goodwin L."/>
            <person name="Pitluck S."/>
            <person name="Kyrpides N."/>
            <person name="Mavromatis K."/>
            <person name="Ivanova N."/>
            <person name="Mikhailova N."/>
            <person name="Chertkov O."/>
            <person name="Brettin T."/>
            <person name="Detter J.C."/>
            <person name="Han C."/>
            <person name="Larimer F."/>
            <person name="Land M."/>
            <person name="Hauser L."/>
            <person name="Markowitz V."/>
            <person name="Cheng J.-F."/>
            <person name="Hugenholtz P."/>
            <person name="Woyke T."/>
            <person name="Wu D."/>
            <person name="Pukall R."/>
            <person name="Steenblock K."/>
            <person name="Schneider S."/>
            <person name="Klenk H.-P."/>
            <person name="Eisen J.A."/>
        </authorList>
    </citation>
    <scope>NUCLEOTIDE SEQUENCE [LARGE SCALE GENOMIC DNA]</scope>
    <source>
        <strain evidence="3">DSM 14684 / CIP 108061 / JCM 11494 / NBRC 100937 / ID131577</strain>
    </source>
</reference>
<reference evidence="2 3" key="1">
    <citation type="journal article" date="2010" name="Stand. Genomic Sci.">
        <title>Complete genome sequence of Conexibacter woesei type strain (ID131577).</title>
        <authorList>
            <person name="Pukall R."/>
            <person name="Lapidus A."/>
            <person name="Glavina Del Rio T."/>
            <person name="Copeland A."/>
            <person name="Tice H."/>
            <person name="Cheng J.-F."/>
            <person name="Lucas S."/>
            <person name="Chen F."/>
            <person name="Nolan M."/>
            <person name="Bruce D."/>
            <person name="Goodwin L."/>
            <person name="Pitluck S."/>
            <person name="Mavromatis K."/>
            <person name="Ivanova N."/>
            <person name="Ovchinnikova G."/>
            <person name="Pati A."/>
            <person name="Chen A."/>
            <person name="Palaniappan K."/>
            <person name="Land M."/>
            <person name="Hauser L."/>
            <person name="Chang Y.-J."/>
            <person name="Jeffries C.D."/>
            <person name="Chain P."/>
            <person name="Meincke L."/>
            <person name="Sims D."/>
            <person name="Brettin T."/>
            <person name="Detter J.C."/>
            <person name="Rohde M."/>
            <person name="Goeker M."/>
            <person name="Bristow J."/>
            <person name="Eisen J.A."/>
            <person name="Markowitz V."/>
            <person name="Kyrpides N.C."/>
            <person name="Klenk H.-P."/>
            <person name="Hugenholtz P."/>
        </authorList>
    </citation>
    <scope>NUCLEOTIDE SEQUENCE [LARGE SCALE GENOMIC DNA]</scope>
    <source>
        <strain evidence="3">DSM 14684 / CIP 108061 / JCM 11494 / NBRC 100937 / ID131577</strain>
    </source>
</reference>
<dbReference type="KEGG" id="cwo:Cwoe_3066"/>
<dbReference type="PANTHER" id="PTHR23150:SF19">
    <property type="entry name" value="FORMYLGLYCINE-GENERATING ENZYME"/>
    <property type="match status" value="1"/>
</dbReference>
<protein>
    <recommendedName>
        <fullName evidence="1">Sulfatase-modifying factor enzyme-like domain-containing protein</fullName>
    </recommendedName>
</protein>
<dbReference type="RefSeq" id="WP_012934536.1">
    <property type="nucleotide sequence ID" value="NC_013739.1"/>
</dbReference>
<dbReference type="InterPro" id="IPR005532">
    <property type="entry name" value="SUMF_dom"/>
</dbReference>
<gene>
    <name evidence="2" type="ordered locus">Cwoe_3066</name>
</gene>
<dbReference type="eggNOG" id="COG1262">
    <property type="taxonomic scope" value="Bacteria"/>
</dbReference>
<organism evidence="2 3">
    <name type="scientific">Conexibacter woesei (strain DSM 14684 / CCUG 47730 / CIP 108061 / JCM 11494 / NBRC 100937 / ID131577)</name>
    <dbReference type="NCBI Taxonomy" id="469383"/>
    <lineage>
        <taxon>Bacteria</taxon>
        <taxon>Bacillati</taxon>
        <taxon>Actinomycetota</taxon>
        <taxon>Thermoleophilia</taxon>
        <taxon>Solirubrobacterales</taxon>
        <taxon>Conexibacteraceae</taxon>
        <taxon>Conexibacter</taxon>
    </lineage>
</organism>
<name>D3FCX3_CONWI</name>
<dbReference type="PANTHER" id="PTHR23150">
    <property type="entry name" value="SULFATASE MODIFYING FACTOR 1, 2"/>
    <property type="match status" value="1"/>
</dbReference>
<keyword evidence="3" id="KW-1185">Reference proteome</keyword>
<proteinExistence type="predicted"/>
<dbReference type="HOGENOM" id="CLU_012431_4_0_11"/>
<feature type="domain" description="Sulfatase-modifying factor enzyme-like" evidence="1">
    <location>
        <begin position="2"/>
        <end position="299"/>
    </location>
</feature>
<dbReference type="InterPro" id="IPR051043">
    <property type="entry name" value="Sulfatase_Mod_Factor_Kinase"/>
</dbReference>
<dbReference type="Gene3D" id="3.90.1580.10">
    <property type="entry name" value="paralog of FGE (formylglycine-generating enzyme)"/>
    <property type="match status" value="1"/>
</dbReference>
<dbReference type="STRING" id="469383.Cwoe_3066"/>
<evidence type="ECO:0000313" key="2">
    <source>
        <dbReference type="EMBL" id="ADB51485.1"/>
    </source>
</evidence>
<dbReference type="InterPro" id="IPR042095">
    <property type="entry name" value="SUMF_sf"/>
</dbReference>
<evidence type="ECO:0000313" key="3">
    <source>
        <dbReference type="Proteomes" id="UP000008229"/>
    </source>
</evidence>
<evidence type="ECO:0000259" key="1">
    <source>
        <dbReference type="Pfam" id="PF03781"/>
    </source>
</evidence>
<dbReference type="AlphaFoldDB" id="D3FCX3"/>
<sequence length="300" mass="33108">MSMVELDGGSFRMGSEEFYPEERPVREVAVGGFAIDPRLVTVREFRRFADETGYVTLAEKPPDPAMYPGADPELLVPGSLVFRKPRERVSLDHWRRWWAWVPGADWRHPGGPGTSTRGRDRHPVVHIAHEDAVAYAAWAGKALPTEAEWEYAARGGLDGARFAWGDDERPGGRLMANHWQGEFPWQNLKAKGWEGTSPVATFPPNGYDLYDMAGNVWEWTADLFTPAAPTPAAAPAAPAACCAPAPARGQEPGAHIPRRVIKGGSHLCAPNYCLRYRPAARQGEAIDTSTSHIGFRCVRR</sequence>
<dbReference type="Pfam" id="PF03781">
    <property type="entry name" value="FGE-sulfatase"/>
    <property type="match status" value="1"/>
</dbReference>
<dbReference type="EMBL" id="CP001854">
    <property type="protein sequence ID" value="ADB51485.1"/>
    <property type="molecule type" value="Genomic_DNA"/>
</dbReference>
<dbReference type="Proteomes" id="UP000008229">
    <property type="component" value="Chromosome"/>
</dbReference>
<dbReference type="SUPFAM" id="SSF56436">
    <property type="entry name" value="C-type lectin-like"/>
    <property type="match status" value="1"/>
</dbReference>
<dbReference type="GO" id="GO:0120147">
    <property type="term" value="F:formylglycine-generating oxidase activity"/>
    <property type="evidence" value="ECO:0007669"/>
    <property type="project" value="TreeGrafter"/>
</dbReference>